<evidence type="ECO:0000256" key="1">
    <source>
        <dbReference type="SAM" id="MobiDB-lite"/>
    </source>
</evidence>
<reference evidence="2 3" key="1">
    <citation type="journal article" date="2020" name="Microb. Genom.">
        <title>Genetic diversity of clinical and environmental Mucorales isolates obtained from an investigation of mucormycosis cases among solid organ transplant recipients.</title>
        <authorList>
            <person name="Nguyen M.H."/>
            <person name="Kaul D."/>
            <person name="Muto C."/>
            <person name="Cheng S.J."/>
            <person name="Richter R.A."/>
            <person name="Bruno V.M."/>
            <person name="Liu G."/>
            <person name="Beyhan S."/>
            <person name="Sundermann A.J."/>
            <person name="Mounaud S."/>
            <person name="Pasculle A.W."/>
            <person name="Nierman W.C."/>
            <person name="Driscoll E."/>
            <person name="Cumbie R."/>
            <person name="Clancy C.J."/>
            <person name="Dupont C.L."/>
        </authorList>
    </citation>
    <scope>NUCLEOTIDE SEQUENCE [LARGE SCALE GENOMIC DNA]</scope>
    <source>
        <strain evidence="2 3">GL24</strain>
    </source>
</reference>
<organism evidence="2 3">
    <name type="scientific">Rhizopus delemar</name>
    <dbReference type="NCBI Taxonomy" id="936053"/>
    <lineage>
        <taxon>Eukaryota</taxon>
        <taxon>Fungi</taxon>
        <taxon>Fungi incertae sedis</taxon>
        <taxon>Mucoromycota</taxon>
        <taxon>Mucoromycotina</taxon>
        <taxon>Mucoromycetes</taxon>
        <taxon>Mucorales</taxon>
        <taxon>Mucorineae</taxon>
        <taxon>Rhizopodaceae</taxon>
        <taxon>Rhizopus</taxon>
    </lineage>
</organism>
<keyword evidence="3" id="KW-1185">Reference proteome</keyword>
<dbReference type="AlphaFoldDB" id="A0A9P7BZ01"/>
<comment type="caution">
    <text evidence="2">The sequence shown here is derived from an EMBL/GenBank/DDBJ whole genome shotgun (WGS) entry which is preliminary data.</text>
</comment>
<gene>
    <name evidence="2" type="ORF">G6F50_018558</name>
</gene>
<dbReference type="EMBL" id="JAANIU010019929">
    <property type="protein sequence ID" value="KAG1524072.1"/>
    <property type="molecule type" value="Genomic_DNA"/>
</dbReference>
<name>A0A9P7BZ01_9FUNG</name>
<accession>A0A9P7BZ01</accession>
<proteinExistence type="predicted"/>
<evidence type="ECO:0000313" key="3">
    <source>
        <dbReference type="Proteomes" id="UP000740926"/>
    </source>
</evidence>
<protein>
    <submittedName>
        <fullName evidence="2">Uncharacterized protein</fullName>
    </submittedName>
</protein>
<evidence type="ECO:0000313" key="2">
    <source>
        <dbReference type="EMBL" id="KAG1524072.1"/>
    </source>
</evidence>
<feature type="region of interest" description="Disordered" evidence="1">
    <location>
        <begin position="48"/>
        <end position="69"/>
    </location>
</feature>
<sequence length="69" mass="6568">MAGAAASSRIACDSLSLTAGGVPAGANTAVQDPDCAFFTPASSMVGTSGMAGDRAAPVTASARNLPPVT</sequence>
<dbReference type="Proteomes" id="UP000740926">
    <property type="component" value="Unassembled WGS sequence"/>
</dbReference>